<evidence type="ECO:0000313" key="3">
    <source>
        <dbReference type="Proteomes" id="UP000028640"/>
    </source>
</evidence>
<gene>
    <name evidence="2" type="ORF">GEAM_0572</name>
</gene>
<dbReference type="PANTHER" id="PTHR40254:SF1">
    <property type="entry name" value="BLR0577 PROTEIN"/>
    <property type="match status" value="1"/>
</dbReference>
<dbReference type="SUPFAM" id="SSF51905">
    <property type="entry name" value="FAD/NAD(P)-binding domain"/>
    <property type="match status" value="2"/>
</dbReference>
<dbReference type="Gene3D" id="3.50.50.100">
    <property type="match status" value="1"/>
</dbReference>
<dbReference type="Pfam" id="PF13454">
    <property type="entry name" value="NAD_binding_9"/>
    <property type="match status" value="1"/>
</dbReference>
<evidence type="ECO:0000259" key="1">
    <source>
        <dbReference type="Pfam" id="PF13454"/>
    </source>
</evidence>
<dbReference type="PANTHER" id="PTHR40254">
    <property type="entry name" value="BLR0577 PROTEIN"/>
    <property type="match status" value="1"/>
</dbReference>
<dbReference type="EMBL" id="JMPJ01000023">
    <property type="protein sequence ID" value="KFC84879.1"/>
    <property type="molecule type" value="Genomic_DNA"/>
</dbReference>
<comment type="caution">
    <text evidence="2">The sequence shown here is derived from an EMBL/GenBank/DDBJ whole genome shotgun (WGS) entry which is preliminary data.</text>
</comment>
<dbReference type="Proteomes" id="UP000028640">
    <property type="component" value="Unassembled WGS sequence"/>
</dbReference>
<dbReference type="InterPro" id="IPR036188">
    <property type="entry name" value="FAD/NAD-bd_sf"/>
</dbReference>
<dbReference type="OrthoDB" id="101972at2"/>
<protein>
    <recommendedName>
        <fullName evidence="1">FAD-dependent urate hydroxylase HpyO/Asp monooxygenase CreE-like FAD/NAD(P)-binding domain-containing protein</fullName>
    </recommendedName>
</protein>
<dbReference type="InterPro" id="IPR052189">
    <property type="entry name" value="L-asp_N-monooxygenase_NS-form"/>
</dbReference>
<sequence length="472" mass="51046">MAERHIVIVGGGFTGTALAIHLARRGAAGLQVTVIEPRPALARGVAYGTQDPAHRINVPASRMQLSAAEEGEFDRWYRASQAFPADPDAQWEDGKVYPQRGQFGAYIAEQFAKAAEHSPVKLTHVRDHAVALRHGGVVTASGEVYQADEVVLAISHPPPAVPQAVARALGQHPALIANPWRADALAAVKPHDSVAIIGTGLTMSDVVASLYRQGHRGKVLAFSRRGQLPRPNLSGDFPLWTLDYQRPQADTARGWLHRVRQEVALAAASDLPWQLVLDDIRGNGQHIWQRLSLKEQKRFLRHLRPWWDVHRYRIAPQVSAVLAQSQADGRLQVLAARLQQVSAEGEQVRLTLQPRGAAAQILLVDKIIVTTGPAHGALLESDALLQQLAADGLIQADPLALGILVNGRSQTVNLTGEANPHLHVVGPAARGRFGELMGLPQVAEHAESLANQLLEPQSLSAHGRCPASLKTC</sequence>
<name>A0A085GMD4_EWIA3</name>
<dbReference type="RefSeq" id="WP_034787991.1">
    <property type="nucleotide sequence ID" value="NZ_JMPJ01000023.1"/>
</dbReference>
<evidence type="ECO:0000313" key="2">
    <source>
        <dbReference type="EMBL" id="KFC84879.1"/>
    </source>
</evidence>
<reference evidence="2 3" key="1">
    <citation type="submission" date="2014-05" db="EMBL/GenBank/DDBJ databases">
        <title>ATOL: Assembling a taxonomically balanced genome-scale reconstruction of the evolutionary history of the Enterobacteriaceae.</title>
        <authorList>
            <person name="Plunkett G.III."/>
            <person name="Neeno-Eckwall E.C."/>
            <person name="Glasner J.D."/>
            <person name="Perna N.T."/>
        </authorList>
    </citation>
    <scope>NUCLEOTIDE SEQUENCE [LARGE SCALE GENOMIC DNA]</scope>
    <source>
        <strain evidence="2 3">ATCC 33852</strain>
    </source>
</reference>
<dbReference type="AlphaFoldDB" id="A0A085GMD4"/>
<keyword evidence="3" id="KW-1185">Reference proteome</keyword>
<dbReference type="Gene3D" id="3.50.50.60">
    <property type="entry name" value="FAD/NAD(P)-binding domain"/>
    <property type="match status" value="1"/>
</dbReference>
<dbReference type="GeneID" id="78378915"/>
<feature type="domain" description="FAD-dependent urate hydroxylase HpyO/Asp monooxygenase CreE-like FAD/NAD(P)-binding" evidence="1">
    <location>
        <begin position="7"/>
        <end position="156"/>
    </location>
</feature>
<dbReference type="InterPro" id="IPR038732">
    <property type="entry name" value="HpyO/CreE_NAD-binding"/>
</dbReference>
<accession>A0A085GMD4</accession>
<dbReference type="STRING" id="910964.GEAM_0572"/>
<proteinExistence type="predicted"/>
<organism evidence="2 3">
    <name type="scientific">Ewingella americana (strain ATCC 33852 / DSM 4580 / CCUG 14506 / JCM 5911 / LMG 7869 / NCTC 12157 / CDC 1468-78)</name>
    <dbReference type="NCBI Taxonomy" id="910964"/>
    <lineage>
        <taxon>Bacteria</taxon>
        <taxon>Pseudomonadati</taxon>
        <taxon>Pseudomonadota</taxon>
        <taxon>Gammaproteobacteria</taxon>
        <taxon>Enterobacterales</taxon>
        <taxon>Yersiniaceae</taxon>
        <taxon>Ewingella</taxon>
    </lineage>
</organism>
<dbReference type="eggNOG" id="COG4529">
    <property type="taxonomic scope" value="Bacteria"/>
</dbReference>